<dbReference type="InterPro" id="IPR001810">
    <property type="entry name" value="F-box_dom"/>
</dbReference>
<protein>
    <recommendedName>
        <fullName evidence="1">F-box domain-containing protein</fullName>
    </recommendedName>
</protein>
<dbReference type="Proteomes" id="UP000265703">
    <property type="component" value="Unassembled WGS sequence"/>
</dbReference>
<dbReference type="EMBL" id="QKYT01000005">
    <property type="protein sequence ID" value="RIA99306.1"/>
    <property type="molecule type" value="Genomic_DNA"/>
</dbReference>
<organism evidence="2 3">
    <name type="scientific">Glomus cerebriforme</name>
    <dbReference type="NCBI Taxonomy" id="658196"/>
    <lineage>
        <taxon>Eukaryota</taxon>
        <taxon>Fungi</taxon>
        <taxon>Fungi incertae sedis</taxon>
        <taxon>Mucoromycota</taxon>
        <taxon>Glomeromycotina</taxon>
        <taxon>Glomeromycetes</taxon>
        <taxon>Glomerales</taxon>
        <taxon>Glomeraceae</taxon>
        <taxon>Glomus</taxon>
    </lineage>
</organism>
<feature type="domain" description="F-box" evidence="1">
    <location>
        <begin position="5"/>
        <end position="47"/>
    </location>
</feature>
<accession>A0A397TQU8</accession>
<evidence type="ECO:0000313" key="2">
    <source>
        <dbReference type="EMBL" id="RIA99306.1"/>
    </source>
</evidence>
<dbReference type="Gene3D" id="3.80.10.10">
    <property type="entry name" value="Ribonuclease Inhibitor"/>
    <property type="match status" value="1"/>
</dbReference>
<name>A0A397TQU8_9GLOM</name>
<dbReference type="Pfam" id="PF12937">
    <property type="entry name" value="F-box-like"/>
    <property type="match status" value="1"/>
</dbReference>
<proteinExistence type="predicted"/>
<sequence>MSAFLPHEIFEEIFENLQDDKTTLHSCILVNRSWCITAIPILWRRPFKLLNKPSVKLVQTYIANVFDQLENRVIFTKYIKDLSRPFFKYPIFLKDLRTKTLTQSIKDWVNGMEFHFENELEEGILFDFNKIQLVCHLYSLLIKDFTSVQNIIHCSLEHFPSLRGQHIKFPHECPKFLRSLQIEIKYDNHILSYLSRTNCNTLEEIWIGPLNSGVHLDSLSQLIRIQNFLKDFRLYGPRCEWLGVPIEIISALSSQYQTLHTIRFSECNFSFYNLFDYLRICQNLKNLEFHNCDFPEDQATSWCNVTFPNLEILSFVGVVYLDVEKVTTIVKNSQRNLSKVFLPCMTPQEDLTMFKEILMNCKNVTCFAFWANIDAELDAAFRALESFNRLECLSIDSEDGLILNSNQLSQLGKVLAPTLRHLEICVDTSAESFEQFLINLTADLESLTLSWCPNISDDHIKVIIGYAQRNSKLKYVALDNDRSTNLSDVIINEAFQVIPHFRIESIDSCEVIRAWFDDSIYMLNNYGQYLDDIIDLGNCGRTF</sequence>
<evidence type="ECO:0000313" key="3">
    <source>
        <dbReference type="Proteomes" id="UP000265703"/>
    </source>
</evidence>
<dbReference type="SUPFAM" id="SSF81383">
    <property type="entry name" value="F-box domain"/>
    <property type="match status" value="1"/>
</dbReference>
<comment type="caution">
    <text evidence="2">The sequence shown here is derived from an EMBL/GenBank/DDBJ whole genome shotgun (WGS) entry which is preliminary data.</text>
</comment>
<dbReference type="OrthoDB" id="2319711at2759"/>
<evidence type="ECO:0000259" key="1">
    <source>
        <dbReference type="Pfam" id="PF12937"/>
    </source>
</evidence>
<gene>
    <name evidence="2" type="ORF">C1645_747384</name>
</gene>
<reference evidence="2 3" key="1">
    <citation type="submission" date="2018-06" db="EMBL/GenBank/DDBJ databases">
        <title>Comparative genomics reveals the genomic features of Rhizophagus irregularis, R. cerebriforme, R. diaphanum and Gigaspora rosea, and their symbiotic lifestyle signature.</title>
        <authorList>
            <person name="Morin E."/>
            <person name="San Clemente H."/>
            <person name="Chen E.C.H."/>
            <person name="De La Providencia I."/>
            <person name="Hainaut M."/>
            <person name="Kuo A."/>
            <person name="Kohler A."/>
            <person name="Murat C."/>
            <person name="Tang N."/>
            <person name="Roy S."/>
            <person name="Loubradou J."/>
            <person name="Henrissat B."/>
            <person name="Grigoriev I.V."/>
            <person name="Corradi N."/>
            <person name="Roux C."/>
            <person name="Martin F.M."/>
        </authorList>
    </citation>
    <scope>NUCLEOTIDE SEQUENCE [LARGE SCALE GENOMIC DNA]</scope>
    <source>
        <strain evidence="2 3">DAOM 227022</strain>
    </source>
</reference>
<dbReference type="AlphaFoldDB" id="A0A397TQU8"/>
<dbReference type="InterPro" id="IPR036047">
    <property type="entry name" value="F-box-like_dom_sf"/>
</dbReference>
<keyword evidence="3" id="KW-1185">Reference proteome</keyword>
<dbReference type="SUPFAM" id="SSF52047">
    <property type="entry name" value="RNI-like"/>
    <property type="match status" value="1"/>
</dbReference>
<dbReference type="InterPro" id="IPR032675">
    <property type="entry name" value="LRR_dom_sf"/>
</dbReference>